<sequence length="481" mass="54394">MWFSVVSAVLLGLAPMADAMGGLQSNSKLFRTKTPQVSEKTTFQSKATSATLKYVENSGVCETTPGVNQYSGYISLGTNMSMWFWFFEARNDAENAPLALWLNGGPGCSSMVGLFQENGPCHFVNNETEPRLNPHSWNEYANMLYLDQPIGAGFSYGEYNVNSTLDAAPYVWTFLQAFFENFQKYRSRDFGLFTESYGGRYGPEFALHFLEQNDAIQQGRGIGEQINLVALGINNGWIDPKRQFLAYATYAAHNPYRTILNNSTATLQRFVNDYNEYCVPAIDNCTTLAGQDEACYNADYVCNQQMYFNLRIASRVDFNVYDVRLKEDDEVPPETYVDWITREDIMKKIGAQTRFAECDDTVYNNFVDSGDDARNFAPVLEEVIQRNITTLLWAGDLDWICNVEGMLDATNHLDWAGRDEFVAKSFANYTVDGTVKGVYKTVDNVSFMKVYEAGHELPYYQPETALQVFKQIMQGKPLTST</sequence>
<dbReference type="EC" id="3.4.16.-" evidence="6"/>
<dbReference type="Proteomes" id="UP000777438">
    <property type="component" value="Unassembled WGS sequence"/>
</dbReference>
<keyword evidence="4 6" id="KW-0378">Hydrolase</keyword>
<feature type="signal peptide" evidence="6">
    <location>
        <begin position="1"/>
        <end position="19"/>
    </location>
</feature>
<keyword evidence="8" id="KW-1185">Reference proteome</keyword>
<evidence type="ECO:0000256" key="4">
    <source>
        <dbReference type="ARBA" id="ARBA00022801"/>
    </source>
</evidence>
<dbReference type="InterPro" id="IPR001563">
    <property type="entry name" value="Peptidase_S10"/>
</dbReference>
<keyword evidence="5" id="KW-0325">Glycoprotein</keyword>
<gene>
    <name evidence="7" type="ORF">B0T10DRAFT_271485</name>
</gene>
<comment type="similarity">
    <text evidence="1 6">Belongs to the peptidase S10 family.</text>
</comment>
<dbReference type="Gene3D" id="1.10.287.410">
    <property type="match status" value="1"/>
</dbReference>
<dbReference type="SUPFAM" id="SSF53474">
    <property type="entry name" value="alpha/beta-Hydrolases"/>
    <property type="match status" value="1"/>
</dbReference>
<keyword evidence="3 6" id="KW-0645">Protease</keyword>
<organism evidence="7 8">
    <name type="scientific">Thelonectria olida</name>
    <dbReference type="NCBI Taxonomy" id="1576542"/>
    <lineage>
        <taxon>Eukaryota</taxon>
        <taxon>Fungi</taxon>
        <taxon>Dikarya</taxon>
        <taxon>Ascomycota</taxon>
        <taxon>Pezizomycotina</taxon>
        <taxon>Sordariomycetes</taxon>
        <taxon>Hypocreomycetidae</taxon>
        <taxon>Hypocreales</taxon>
        <taxon>Nectriaceae</taxon>
        <taxon>Thelonectria</taxon>
    </lineage>
</organism>
<evidence type="ECO:0000256" key="3">
    <source>
        <dbReference type="ARBA" id="ARBA00022670"/>
    </source>
</evidence>
<dbReference type="Pfam" id="PF00450">
    <property type="entry name" value="Peptidase_S10"/>
    <property type="match status" value="1"/>
</dbReference>
<proteinExistence type="inferred from homology"/>
<dbReference type="Gene3D" id="3.40.50.1820">
    <property type="entry name" value="alpha/beta hydrolase"/>
    <property type="match status" value="1"/>
</dbReference>
<evidence type="ECO:0000256" key="6">
    <source>
        <dbReference type="RuleBase" id="RU361156"/>
    </source>
</evidence>
<evidence type="ECO:0000313" key="7">
    <source>
        <dbReference type="EMBL" id="KAH6893355.1"/>
    </source>
</evidence>
<protein>
    <recommendedName>
        <fullName evidence="6">Carboxypeptidase</fullName>
        <ecNumber evidence="6">3.4.16.-</ecNumber>
    </recommendedName>
</protein>
<comment type="caution">
    <text evidence="7">The sequence shown here is derived from an EMBL/GenBank/DDBJ whole genome shotgun (WGS) entry which is preliminary data.</text>
</comment>
<dbReference type="PANTHER" id="PTHR11802:SF453">
    <property type="entry name" value="S1, PUTATIVE-RELATED"/>
    <property type="match status" value="1"/>
</dbReference>
<evidence type="ECO:0000256" key="2">
    <source>
        <dbReference type="ARBA" id="ARBA00022645"/>
    </source>
</evidence>
<feature type="chain" id="PRO_5040527590" description="Carboxypeptidase" evidence="6">
    <location>
        <begin position="20"/>
        <end position="481"/>
    </location>
</feature>
<dbReference type="InterPro" id="IPR018202">
    <property type="entry name" value="Ser_caboxypep_ser_AS"/>
</dbReference>
<accession>A0A9P9ASY8</accession>
<dbReference type="InterPro" id="IPR029058">
    <property type="entry name" value="AB_hydrolase_fold"/>
</dbReference>
<evidence type="ECO:0000313" key="8">
    <source>
        <dbReference type="Proteomes" id="UP000777438"/>
    </source>
</evidence>
<dbReference type="AlphaFoldDB" id="A0A9P9ASY8"/>
<dbReference type="EMBL" id="JAGPYM010000006">
    <property type="protein sequence ID" value="KAH6893355.1"/>
    <property type="molecule type" value="Genomic_DNA"/>
</dbReference>
<evidence type="ECO:0000256" key="1">
    <source>
        <dbReference type="ARBA" id="ARBA00009431"/>
    </source>
</evidence>
<dbReference type="PROSITE" id="PS00131">
    <property type="entry name" value="CARBOXYPEPT_SER_SER"/>
    <property type="match status" value="1"/>
</dbReference>
<dbReference type="PRINTS" id="PR00724">
    <property type="entry name" value="CRBOXYPTASEC"/>
</dbReference>
<evidence type="ECO:0000256" key="5">
    <source>
        <dbReference type="ARBA" id="ARBA00023180"/>
    </source>
</evidence>
<dbReference type="PANTHER" id="PTHR11802">
    <property type="entry name" value="SERINE PROTEASE FAMILY S10 SERINE CARBOXYPEPTIDASE"/>
    <property type="match status" value="1"/>
</dbReference>
<dbReference type="OrthoDB" id="443318at2759"/>
<keyword evidence="2 6" id="KW-0121">Carboxypeptidase</keyword>
<dbReference type="GO" id="GO:0000324">
    <property type="term" value="C:fungal-type vacuole"/>
    <property type="evidence" value="ECO:0007669"/>
    <property type="project" value="TreeGrafter"/>
</dbReference>
<dbReference type="GO" id="GO:0006508">
    <property type="term" value="P:proteolysis"/>
    <property type="evidence" value="ECO:0007669"/>
    <property type="project" value="UniProtKB-KW"/>
</dbReference>
<name>A0A9P9ASY8_9HYPO</name>
<dbReference type="GO" id="GO:0004185">
    <property type="term" value="F:serine-type carboxypeptidase activity"/>
    <property type="evidence" value="ECO:0007669"/>
    <property type="project" value="UniProtKB-UniRule"/>
</dbReference>
<keyword evidence="6" id="KW-0732">Signal</keyword>
<reference evidence="7 8" key="1">
    <citation type="journal article" date="2021" name="Nat. Commun.">
        <title>Genetic determinants of endophytism in the Arabidopsis root mycobiome.</title>
        <authorList>
            <person name="Mesny F."/>
            <person name="Miyauchi S."/>
            <person name="Thiergart T."/>
            <person name="Pickel B."/>
            <person name="Atanasova L."/>
            <person name="Karlsson M."/>
            <person name="Huettel B."/>
            <person name="Barry K.W."/>
            <person name="Haridas S."/>
            <person name="Chen C."/>
            <person name="Bauer D."/>
            <person name="Andreopoulos W."/>
            <person name="Pangilinan J."/>
            <person name="LaButti K."/>
            <person name="Riley R."/>
            <person name="Lipzen A."/>
            <person name="Clum A."/>
            <person name="Drula E."/>
            <person name="Henrissat B."/>
            <person name="Kohler A."/>
            <person name="Grigoriev I.V."/>
            <person name="Martin F.M."/>
            <person name="Hacquard S."/>
        </authorList>
    </citation>
    <scope>NUCLEOTIDE SEQUENCE [LARGE SCALE GENOMIC DNA]</scope>
    <source>
        <strain evidence="7 8">MPI-CAGE-CH-0241</strain>
    </source>
</reference>